<name>A0A2T7P6R8_POMCA</name>
<comment type="caution">
    <text evidence="9">The sequence shown here is derived from an EMBL/GenBank/DDBJ whole genome shotgun (WGS) entry which is preliminary data.</text>
</comment>
<reference evidence="9 10" key="1">
    <citation type="submission" date="2018-04" db="EMBL/GenBank/DDBJ databases">
        <title>The genome of golden apple snail Pomacea canaliculata provides insight into stress tolerance and invasive adaptation.</title>
        <authorList>
            <person name="Liu C."/>
            <person name="Liu B."/>
            <person name="Ren Y."/>
            <person name="Zhang Y."/>
            <person name="Wang H."/>
            <person name="Li S."/>
            <person name="Jiang F."/>
            <person name="Yin L."/>
            <person name="Zhang G."/>
            <person name="Qian W."/>
            <person name="Fan W."/>
        </authorList>
    </citation>
    <scope>NUCLEOTIDE SEQUENCE [LARGE SCALE GENOMIC DNA]</scope>
    <source>
        <strain evidence="9">SZHN2017</strain>
        <tissue evidence="9">Muscle</tissue>
    </source>
</reference>
<gene>
    <name evidence="9" type="ORF">C0Q70_11722</name>
</gene>
<dbReference type="STRING" id="400727.A0A2T7P6R8"/>
<evidence type="ECO:0000256" key="5">
    <source>
        <dbReference type="PIRSR" id="PIRSR036514-1"/>
    </source>
</evidence>
<evidence type="ECO:0000256" key="7">
    <source>
        <dbReference type="RuleBase" id="RU003616"/>
    </source>
</evidence>
<accession>A0A2T7P6R8</accession>
<dbReference type="PROSITE" id="PS01031">
    <property type="entry name" value="SHSP"/>
    <property type="match status" value="1"/>
</dbReference>
<dbReference type="OrthoDB" id="1431247at2759"/>
<evidence type="ECO:0000313" key="9">
    <source>
        <dbReference type="EMBL" id="PVD29125.1"/>
    </source>
</evidence>
<dbReference type="SUPFAM" id="SSF49764">
    <property type="entry name" value="HSP20-like chaperones"/>
    <property type="match status" value="1"/>
</dbReference>
<evidence type="ECO:0000256" key="6">
    <source>
        <dbReference type="PROSITE-ProRule" id="PRU00285"/>
    </source>
</evidence>
<keyword evidence="2 5" id="KW-0479">Metal-binding</keyword>
<dbReference type="Gene3D" id="2.60.40.790">
    <property type="match status" value="1"/>
</dbReference>
<dbReference type="CDD" id="cd06526">
    <property type="entry name" value="metazoan_ACD"/>
    <property type="match status" value="1"/>
</dbReference>
<feature type="domain" description="SHSP" evidence="8">
    <location>
        <begin position="53"/>
        <end position="162"/>
    </location>
</feature>
<feature type="binding site" evidence="5">
    <location>
        <position position="108"/>
    </location>
    <ligand>
        <name>Zn(2+)</name>
        <dbReference type="ChEBI" id="CHEBI:29105"/>
        <label>1</label>
    </ligand>
</feature>
<evidence type="ECO:0000256" key="1">
    <source>
        <dbReference type="ARBA" id="ARBA00022613"/>
    </source>
</evidence>
<dbReference type="OMA" id="KDQHGYI"/>
<dbReference type="Proteomes" id="UP000245119">
    <property type="component" value="Linkage Group LG6"/>
</dbReference>
<proteinExistence type="inferred from homology"/>
<dbReference type="PRINTS" id="PR00299">
    <property type="entry name" value="ACRYSTALLIN"/>
</dbReference>
<keyword evidence="10" id="KW-1185">Reference proteome</keyword>
<keyword evidence="1" id="KW-0273">Eye lens protein</keyword>
<sequence length="164" mass="18701">MSVVPFLRAFWDDPWEGMTAPSRLFDQAFGDVLSADDFLPPTMWRGMVVTPRVQRPPQLSGMSEVVNNEKEFRVGLDVRQFKPEEINIKTRDNRVVVHGKHEERPDEHGFIMREFTRQYVLPKDVDPNALTSSLSVDGMLTIKAPKMALPEAKERSVPITHEAA</sequence>
<dbReference type="PIRSF" id="PIRSF036514">
    <property type="entry name" value="Sm_HSP_B1"/>
    <property type="match status" value="1"/>
</dbReference>
<dbReference type="PANTHER" id="PTHR45640:SF26">
    <property type="entry name" value="RE23625P"/>
    <property type="match status" value="1"/>
</dbReference>
<dbReference type="InterPro" id="IPR002068">
    <property type="entry name" value="A-crystallin/Hsp20_dom"/>
</dbReference>
<organism evidence="9 10">
    <name type="scientific">Pomacea canaliculata</name>
    <name type="common">Golden apple snail</name>
    <dbReference type="NCBI Taxonomy" id="400727"/>
    <lineage>
        <taxon>Eukaryota</taxon>
        <taxon>Metazoa</taxon>
        <taxon>Spiralia</taxon>
        <taxon>Lophotrochozoa</taxon>
        <taxon>Mollusca</taxon>
        <taxon>Gastropoda</taxon>
        <taxon>Caenogastropoda</taxon>
        <taxon>Architaenioglossa</taxon>
        <taxon>Ampullarioidea</taxon>
        <taxon>Ampullariidae</taxon>
        <taxon>Pomacea</taxon>
    </lineage>
</organism>
<dbReference type="GO" id="GO:0043066">
    <property type="term" value="P:negative regulation of apoptotic process"/>
    <property type="evidence" value="ECO:0007669"/>
    <property type="project" value="TreeGrafter"/>
</dbReference>
<dbReference type="Pfam" id="PF00525">
    <property type="entry name" value="Crystallin"/>
    <property type="match status" value="1"/>
</dbReference>
<dbReference type="GO" id="GO:0005737">
    <property type="term" value="C:cytoplasm"/>
    <property type="evidence" value="ECO:0007669"/>
    <property type="project" value="TreeGrafter"/>
</dbReference>
<dbReference type="InterPro" id="IPR008978">
    <property type="entry name" value="HSP20-like_chaperone"/>
</dbReference>
<dbReference type="GO" id="GO:0009408">
    <property type="term" value="P:response to heat"/>
    <property type="evidence" value="ECO:0007669"/>
    <property type="project" value="TreeGrafter"/>
</dbReference>
<dbReference type="GO" id="GO:0005634">
    <property type="term" value="C:nucleus"/>
    <property type="evidence" value="ECO:0007669"/>
    <property type="project" value="TreeGrafter"/>
</dbReference>
<evidence type="ECO:0000259" key="8">
    <source>
        <dbReference type="PROSITE" id="PS01031"/>
    </source>
</evidence>
<dbReference type="Pfam" id="PF00011">
    <property type="entry name" value="HSP20"/>
    <property type="match status" value="1"/>
</dbReference>
<comment type="similarity">
    <text evidence="4 6 7">Belongs to the small heat shock protein (HSP20) family.</text>
</comment>
<evidence type="ECO:0000256" key="2">
    <source>
        <dbReference type="ARBA" id="ARBA00022723"/>
    </source>
</evidence>
<feature type="binding site" evidence="5">
    <location>
        <position position="101"/>
    </location>
    <ligand>
        <name>Zn(2+)</name>
        <dbReference type="ChEBI" id="CHEBI:29105"/>
        <label>1</label>
    </ligand>
</feature>
<dbReference type="AlphaFoldDB" id="A0A2T7P6R8"/>
<dbReference type="InterPro" id="IPR055269">
    <property type="entry name" value="Alpha-crystallin/HSP_16"/>
</dbReference>
<protein>
    <recommendedName>
        <fullName evidence="8">SHSP domain-containing protein</fullName>
    </recommendedName>
</protein>
<dbReference type="GO" id="GO:0051082">
    <property type="term" value="F:unfolded protein binding"/>
    <property type="evidence" value="ECO:0007669"/>
    <property type="project" value="TreeGrafter"/>
</dbReference>
<dbReference type="InterPro" id="IPR003090">
    <property type="entry name" value="Alpha-crystallin_N"/>
</dbReference>
<dbReference type="GO" id="GO:0046872">
    <property type="term" value="F:metal ion binding"/>
    <property type="evidence" value="ECO:0007669"/>
    <property type="project" value="UniProtKB-KW"/>
</dbReference>
<dbReference type="EMBL" id="PZQS01000006">
    <property type="protein sequence ID" value="PVD29125.1"/>
    <property type="molecule type" value="Genomic_DNA"/>
</dbReference>
<dbReference type="GO" id="GO:0005212">
    <property type="term" value="F:structural constituent of eye lens"/>
    <property type="evidence" value="ECO:0007669"/>
    <property type="project" value="UniProtKB-KW"/>
</dbReference>
<dbReference type="InterPro" id="IPR001436">
    <property type="entry name" value="Alpha-crystallin/sHSP_animal"/>
</dbReference>
<feature type="binding site" evidence="5">
    <location>
        <position position="103"/>
    </location>
    <ligand>
        <name>Zn(2+)</name>
        <dbReference type="ChEBI" id="CHEBI:29105"/>
        <label>1</label>
    </ligand>
</feature>
<evidence type="ECO:0000256" key="3">
    <source>
        <dbReference type="ARBA" id="ARBA00022833"/>
    </source>
</evidence>
<evidence type="ECO:0000256" key="4">
    <source>
        <dbReference type="PIRNR" id="PIRNR036514"/>
    </source>
</evidence>
<keyword evidence="3 5" id="KW-0862">Zinc</keyword>
<evidence type="ECO:0000313" key="10">
    <source>
        <dbReference type="Proteomes" id="UP000245119"/>
    </source>
</evidence>
<dbReference type="GO" id="GO:0042026">
    <property type="term" value="P:protein refolding"/>
    <property type="evidence" value="ECO:0007669"/>
    <property type="project" value="TreeGrafter"/>
</dbReference>
<dbReference type="PANTHER" id="PTHR45640">
    <property type="entry name" value="HEAT SHOCK PROTEIN HSP-12.2-RELATED"/>
    <property type="match status" value="1"/>
</dbReference>